<evidence type="ECO:0000313" key="1">
    <source>
        <dbReference type="EMBL" id="KGG90988.1"/>
    </source>
</evidence>
<organism evidence="1 2">
    <name type="scientific">Comamonas thiooxydans</name>
    <dbReference type="NCBI Taxonomy" id="363952"/>
    <lineage>
        <taxon>Bacteria</taxon>
        <taxon>Pseudomonadati</taxon>
        <taxon>Pseudomonadota</taxon>
        <taxon>Betaproteobacteria</taxon>
        <taxon>Burkholderiales</taxon>
        <taxon>Comamonadaceae</taxon>
        <taxon>Comamonas</taxon>
    </lineage>
</organism>
<sequence>MAELFNPFNRRVTGEAFNGRAPVQLRVEDGSASREQVQAVQDAFARFARRATFSHVPNPTESGVLGDGSPYRITMVGNTTIVQLWPEQPDLESGDRGVLVRTVAQLYLVGYHAGRWRYRKVNRVFGGTGAWISSRNPRYFTDATSRGDGIEEMPNRKHRLRDSVLPQPRSASSIALGMAYGDANGGLGFIGVHGAYVQVALSKQSVSVAEAPLVSDASFVISPDEVFAVPEVIATFTPVLPADTVIANVNGVARESRLRGGTGVSVGVVSPSQSIGLNEFPALAQRKWIAEQALTHELKLRINSAGGYELDTVAVGSASMTVVIPTGVSFPPTAPQWRQSSQGSMKSRQSGLFVLPFRLGTLEGGMAPAQVNFDRQVAWDWVYQYEFTRSAPVLLGYGWSDERQVFSLKSRDSQHVTVRLDRPEADTRGLVRADGIYFYRYWNVENIEDPPEGGSVSNLFEIPAGAAGEAALQEWRDFIASGAITQAATKSRNAQLVSEKLLQTPWGSIALLKVDVHVSTEYSYEVRHNNELVQPELFTIRAVQGIAARRQLLYIDPLLEFVAYLEVVTQAFVSAGVDDASTVTSSGTKAAVVFERKGQVFFRQALAGVSEASVTGGKTAWLDTQDLERLVPIESQPMSERGQLPATGPEGEQLLVGCDVPYSMATWDAPLEIVTTAATLTPQKYPIPWPSLEALPSLAVRAAIDPGSWQGRSAAGVVELLQEDKVIAAWALPPRGSPVPLASIAPINPAQMTGFIASA</sequence>
<dbReference type="AlphaFoldDB" id="A0A0E3C1I9"/>
<dbReference type="EMBL" id="AWTN01000094">
    <property type="protein sequence ID" value="KGG90988.1"/>
    <property type="molecule type" value="Genomic_DNA"/>
</dbReference>
<dbReference type="RefSeq" id="WP_034379934.1">
    <property type="nucleotide sequence ID" value="NZ_AWTN01000094.1"/>
</dbReference>
<evidence type="ECO:0000313" key="2">
    <source>
        <dbReference type="Proteomes" id="UP000029567"/>
    </source>
</evidence>
<name>A0A0E3C1I9_9BURK</name>
<protein>
    <submittedName>
        <fullName evidence="1">Uncharacterized protein</fullName>
    </submittedName>
</protein>
<dbReference type="Proteomes" id="UP000029567">
    <property type="component" value="Unassembled WGS sequence"/>
</dbReference>
<accession>A0A0E3C1I9</accession>
<comment type="caution">
    <text evidence="1">The sequence shown here is derived from an EMBL/GenBank/DDBJ whole genome shotgun (WGS) entry which is preliminary data.</text>
</comment>
<gene>
    <name evidence="1" type="ORF">P245_14415</name>
</gene>
<reference evidence="1 2" key="1">
    <citation type="submission" date="2013-09" db="EMBL/GenBank/DDBJ databases">
        <title>High correlation between genotypes and phenotypes of environmental bacteria Comamonas testosteroni strains.</title>
        <authorList>
            <person name="Liu L."/>
            <person name="Zhu W."/>
            <person name="Xia X."/>
            <person name="Xu B."/>
            <person name="Luo M."/>
            <person name="Wang G."/>
        </authorList>
    </citation>
    <scope>NUCLEOTIDE SEQUENCE [LARGE SCALE GENOMIC DNA]</scope>
    <source>
        <strain evidence="1 2">JL14</strain>
    </source>
</reference>
<proteinExistence type="predicted"/>